<reference evidence="14" key="2">
    <citation type="submission" date="2011-03" db="EMBL/GenBank/DDBJ databases">
        <title>The complete genome of Hippea maritima DSM 10411.</title>
        <authorList>
            <consortium name="US DOE Joint Genome Institute (JGI-PGF)"/>
            <person name="Lucas S."/>
            <person name="Copeland A."/>
            <person name="Lapidus A."/>
            <person name="Bruce D."/>
            <person name="Goodwin L."/>
            <person name="Pitluck S."/>
            <person name="Peters L."/>
            <person name="Kyrpides N."/>
            <person name="Mavromatis K."/>
            <person name="Pagani I."/>
            <person name="Ivanova N."/>
            <person name="Mikhailova N."/>
            <person name="Lu M."/>
            <person name="Detter J.C."/>
            <person name="Tapia R."/>
            <person name="Han C."/>
            <person name="Land M."/>
            <person name="Hauser L."/>
            <person name="Markowitz V."/>
            <person name="Cheng J.-F."/>
            <person name="Hugenholtz P."/>
            <person name="Woyke T."/>
            <person name="Wu D."/>
            <person name="Spring S."/>
            <person name="Schroeder M."/>
            <person name="Brambilla E."/>
            <person name="Klenk H.-P."/>
            <person name="Eisen J.A."/>
        </authorList>
    </citation>
    <scope>NUCLEOTIDE SEQUENCE [LARGE SCALE GENOMIC DNA]</scope>
    <source>
        <strain evidence="14">ATCC 700847 / DSM 10411 / MH2</strain>
    </source>
</reference>
<comment type="subcellular location">
    <subcellularLocation>
        <location evidence="1">Cell membrane</location>
        <topology evidence="1">Multi-pass membrane protein</topology>
    </subcellularLocation>
</comment>
<comment type="similarity">
    <text evidence="2">Belongs to the MscS (TC 1.A.23) family.</text>
</comment>
<dbReference type="InterPro" id="IPR011066">
    <property type="entry name" value="MscS_channel_C_sf"/>
</dbReference>
<keyword evidence="7" id="KW-0175">Coiled coil</keyword>
<dbReference type="InterPro" id="IPR010920">
    <property type="entry name" value="LSM_dom_sf"/>
</dbReference>
<dbReference type="AlphaFoldDB" id="F2LWL4"/>
<proteinExistence type="inferred from homology"/>
<dbReference type="Pfam" id="PF00924">
    <property type="entry name" value="MS_channel_2nd"/>
    <property type="match status" value="1"/>
</dbReference>
<evidence type="ECO:0000313" key="13">
    <source>
        <dbReference type="EMBL" id="AEA34123.1"/>
    </source>
</evidence>
<dbReference type="Proteomes" id="UP000008139">
    <property type="component" value="Chromosome"/>
</dbReference>
<dbReference type="InterPro" id="IPR049142">
    <property type="entry name" value="MS_channel_1st"/>
</dbReference>
<keyword evidence="6 8" id="KW-0472">Membrane</keyword>
<dbReference type="InterPro" id="IPR049278">
    <property type="entry name" value="MS_channel_C"/>
</dbReference>
<dbReference type="SUPFAM" id="SSF50182">
    <property type="entry name" value="Sm-like ribonucleoproteins"/>
    <property type="match status" value="1"/>
</dbReference>
<dbReference type="InterPro" id="IPR011014">
    <property type="entry name" value="MscS_channel_TM-2"/>
</dbReference>
<evidence type="ECO:0000256" key="4">
    <source>
        <dbReference type="ARBA" id="ARBA00022692"/>
    </source>
</evidence>
<feature type="domain" description="Mechanosensitive ion channel MscS" evidence="10">
    <location>
        <begin position="423"/>
        <end position="490"/>
    </location>
</feature>
<evidence type="ECO:0000256" key="5">
    <source>
        <dbReference type="ARBA" id="ARBA00022989"/>
    </source>
</evidence>
<accession>F2LWL4</accession>
<dbReference type="HOGENOM" id="CLU_023512_0_0_7"/>
<dbReference type="InParanoid" id="F2LWL4"/>
<feature type="transmembrane region" description="Helical" evidence="8">
    <location>
        <begin position="377"/>
        <end position="396"/>
    </location>
</feature>
<dbReference type="PROSITE" id="PS01246">
    <property type="entry name" value="UPF0003"/>
    <property type="match status" value="1"/>
</dbReference>
<name>F2LWL4_HIPMA</name>
<sequence length="602" mass="69187">MFSKCRSVLIFFLYVLLINFSASQAASIDQNLFKGTRAQLIEKYQSMLNNTPNTQDFLVKRTLLSTLINIVSSKDKQYQQINQNINTKDQLAFLKLLKYIASLHLEYEFINNKLTQIDKKLKLLEESINQAKNTDKNLQILQLQYVMYILTKDKLAKRANFLSANFPKWKNLLYNLFLKVKFEPAPLKDEIEKLKVKYSKLEEKLQQLSIENDRLTLTNDIKNLNKTQKTIKNIIKSKDGIVLKIIDNYMLIYLHRIKNGKTGFSKDLNIWMGKINDKEYLALVQEENNLILYIEKRKIGNLRMFMNHSKQAAIQIISNIWDFITKPLFSIASSKISILSLFLSIVIFIIGIKVGKTYKTKVRNARLSRNIADSTKIILSNVGYYIIILITFFIALRTIGVNLSSFTVILGALSVGVGFGLQNIVSNFIAGIILMLESSIRVGDYIEISDNLRGIVKDIQIRSTTILTNDHIEVVVPNQTLFQSNVINWTLTERTRRFRIPFSVAYGTDLDRVEKIVLEALNKSDLNFVKDSSTKKPQVVMIAMNSSSVDFNLDVWVSGIDLIYPRRTSSKFLKLIYKTLYENGIAIPFPQLDVHVRDLPDT</sequence>
<dbReference type="SUPFAM" id="SSF82861">
    <property type="entry name" value="Mechanosensitive channel protein MscS (YggB), transmembrane region"/>
    <property type="match status" value="1"/>
</dbReference>
<evidence type="ECO:0000256" key="9">
    <source>
        <dbReference type="SAM" id="SignalP"/>
    </source>
</evidence>
<keyword evidence="14" id="KW-1185">Reference proteome</keyword>
<dbReference type="OrthoDB" id="9799209at2"/>
<feature type="chain" id="PRO_5003285971" evidence="9">
    <location>
        <begin position="26"/>
        <end position="602"/>
    </location>
</feature>
<feature type="signal peptide" evidence="9">
    <location>
        <begin position="1"/>
        <end position="25"/>
    </location>
</feature>
<dbReference type="InterPro" id="IPR052702">
    <property type="entry name" value="MscS-like_channel"/>
</dbReference>
<keyword evidence="4 8" id="KW-0812">Transmembrane</keyword>
<evidence type="ECO:0000256" key="1">
    <source>
        <dbReference type="ARBA" id="ARBA00004651"/>
    </source>
</evidence>
<dbReference type="Pfam" id="PF21088">
    <property type="entry name" value="MS_channel_1st"/>
    <property type="match status" value="1"/>
</dbReference>
<dbReference type="KEGG" id="hmr:Hipma_1161"/>
<keyword evidence="9" id="KW-0732">Signal</keyword>
<evidence type="ECO:0000256" key="2">
    <source>
        <dbReference type="ARBA" id="ARBA00008017"/>
    </source>
</evidence>
<dbReference type="GO" id="GO:0008381">
    <property type="term" value="F:mechanosensitive monoatomic ion channel activity"/>
    <property type="evidence" value="ECO:0007669"/>
    <property type="project" value="UniProtKB-ARBA"/>
</dbReference>
<dbReference type="Gene3D" id="1.10.287.1260">
    <property type="match status" value="1"/>
</dbReference>
<evidence type="ECO:0000259" key="10">
    <source>
        <dbReference type="Pfam" id="PF00924"/>
    </source>
</evidence>
<dbReference type="Pfam" id="PF21082">
    <property type="entry name" value="MS_channel_3rd"/>
    <property type="match status" value="1"/>
</dbReference>
<feature type="coiled-coil region" evidence="7">
    <location>
        <begin position="191"/>
        <end position="218"/>
    </location>
</feature>
<dbReference type="STRING" id="760142.Hipma_1161"/>
<feature type="domain" description="Mechanosensitive ion channel transmembrane helices 2/3" evidence="12">
    <location>
        <begin position="384"/>
        <end position="422"/>
    </location>
</feature>
<keyword evidence="3" id="KW-1003">Cell membrane</keyword>
<dbReference type="PANTHER" id="PTHR30347">
    <property type="entry name" value="POTASSIUM CHANNEL RELATED"/>
    <property type="match status" value="1"/>
</dbReference>
<dbReference type="Gene3D" id="2.30.30.60">
    <property type="match status" value="1"/>
</dbReference>
<keyword evidence="5 8" id="KW-1133">Transmembrane helix</keyword>
<dbReference type="Gene3D" id="3.30.70.100">
    <property type="match status" value="1"/>
</dbReference>
<dbReference type="InterPro" id="IPR006685">
    <property type="entry name" value="MscS_channel_2nd"/>
</dbReference>
<evidence type="ECO:0000256" key="6">
    <source>
        <dbReference type="ARBA" id="ARBA00023136"/>
    </source>
</evidence>
<evidence type="ECO:0000313" key="14">
    <source>
        <dbReference type="Proteomes" id="UP000008139"/>
    </source>
</evidence>
<evidence type="ECO:0000256" key="7">
    <source>
        <dbReference type="SAM" id="Coils"/>
    </source>
</evidence>
<dbReference type="eggNOG" id="COG3264">
    <property type="taxonomic scope" value="Bacteria"/>
</dbReference>
<evidence type="ECO:0000259" key="11">
    <source>
        <dbReference type="Pfam" id="PF21082"/>
    </source>
</evidence>
<dbReference type="RefSeq" id="WP_013682160.1">
    <property type="nucleotide sequence ID" value="NC_015318.1"/>
</dbReference>
<dbReference type="GO" id="GO:0005886">
    <property type="term" value="C:plasma membrane"/>
    <property type="evidence" value="ECO:0007669"/>
    <property type="project" value="UniProtKB-SubCell"/>
</dbReference>
<feature type="coiled-coil region" evidence="7">
    <location>
        <begin position="107"/>
        <end position="144"/>
    </location>
</feature>
<evidence type="ECO:0000259" key="12">
    <source>
        <dbReference type="Pfam" id="PF21088"/>
    </source>
</evidence>
<feature type="transmembrane region" description="Helical" evidence="8">
    <location>
        <begin position="408"/>
        <end position="436"/>
    </location>
</feature>
<evidence type="ECO:0000256" key="8">
    <source>
        <dbReference type="SAM" id="Phobius"/>
    </source>
</evidence>
<feature type="domain" description="Mechanosensitive ion channel MscS C-terminal" evidence="11">
    <location>
        <begin position="499"/>
        <end position="587"/>
    </location>
</feature>
<dbReference type="EMBL" id="CP002606">
    <property type="protein sequence ID" value="AEA34123.1"/>
    <property type="molecule type" value="Genomic_DNA"/>
</dbReference>
<dbReference type="InterPro" id="IPR006686">
    <property type="entry name" value="MscS_channel_CS"/>
</dbReference>
<dbReference type="SUPFAM" id="SSF82689">
    <property type="entry name" value="Mechanosensitive channel protein MscS (YggB), C-terminal domain"/>
    <property type="match status" value="1"/>
</dbReference>
<gene>
    <name evidence="13" type="ordered locus">Hipma_1161</name>
</gene>
<evidence type="ECO:0000256" key="3">
    <source>
        <dbReference type="ARBA" id="ARBA00022475"/>
    </source>
</evidence>
<reference evidence="13 14" key="1">
    <citation type="journal article" date="2011" name="Stand. Genomic Sci.">
        <title>Complete genome sequence of the thermophilic sulfur-reducer Hippea maritima type strain (MH(2)).</title>
        <authorList>
            <person name="Huntemann M."/>
            <person name="Lu M."/>
            <person name="Nolan M."/>
            <person name="Lapidus A."/>
            <person name="Lucas S."/>
            <person name="Hammon N."/>
            <person name="Deshpande S."/>
            <person name="Cheng J.F."/>
            <person name="Tapia R."/>
            <person name="Han C."/>
            <person name="Goodwin L."/>
            <person name="Pitluck S."/>
            <person name="Liolios K."/>
            <person name="Pagani I."/>
            <person name="Ivanova N."/>
            <person name="Ovchinikova G."/>
            <person name="Pati A."/>
            <person name="Chen A."/>
            <person name="Palaniappan K."/>
            <person name="Land M."/>
            <person name="Hauser L."/>
            <person name="Jeffries C.D."/>
            <person name="Detter J.C."/>
            <person name="Brambilla E.M."/>
            <person name="Rohde M."/>
            <person name="Spring S."/>
            <person name="Goker M."/>
            <person name="Woyke T."/>
            <person name="Bristow J."/>
            <person name="Eisen J.A."/>
            <person name="Markowitz V."/>
            <person name="Hugenholtz P."/>
            <person name="Kyrpides N.C."/>
            <person name="Klenk H.P."/>
            <person name="Mavromatis K."/>
        </authorList>
    </citation>
    <scope>NUCLEOTIDE SEQUENCE [LARGE SCALE GENOMIC DNA]</scope>
    <source>
        <strain evidence="14">ATCC 700847 / DSM 10411 / MH2</strain>
    </source>
</reference>
<organism evidence="13 14">
    <name type="scientific">Hippea maritima (strain ATCC 700847 / DSM 10411 / MH2)</name>
    <dbReference type="NCBI Taxonomy" id="760142"/>
    <lineage>
        <taxon>Bacteria</taxon>
        <taxon>Pseudomonadati</taxon>
        <taxon>Campylobacterota</taxon>
        <taxon>Desulfurellia</taxon>
        <taxon>Desulfurellales</taxon>
        <taxon>Hippeaceae</taxon>
        <taxon>Hippea</taxon>
    </lineage>
</organism>
<dbReference type="InterPro" id="IPR023408">
    <property type="entry name" value="MscS_beta-dom_sf"/>
</dbReference>
<protein>
    <submittedName>
        <fullName evidence="13">MscS Mechanosensitive ion channel</fullName>
    </submittedName>
</protein>
<dbReference type="PANTHER" id="PTHR30347:SF1">
    <property type="entry name" value="MECHANOSENSITIVE CHANNEL MSCK"/>
    <property type="match status" value="1"/>
</dbReference>
<feature type="transmembrane region" description="Helical" evidence="8">
    <location>
        <begin position="336"/>
        <end position="356"/>
    </location>
</feature>